<evidence type="ECO:0000259" key="6">
    <source>
        <dbReference type="Pfam" id="PF01555"/>
    </source>
</evidence>
<dbReference type="InterPro" id="IPR002052">
    <property type="entry name" value="DNA_methylase_N6_adenine_CS"/>
</dbReference>
<dbReference type="InterPro" id="IPR002295">
    <property type="entry name" value="N4/N6-MTase_EcoPI_Mod-like"/>
</dbReference>
<dbReference type="GO" id="GO:0009307">
    <property type="term" value="P:DNA restriction-modification system"/>
    <property type="evidence" value="ECO:0007669"/>
    <property type="project" value="UniProtKB-KW"/>
</dbReference>
<dbReference type="RefSeq" id="WP_109689097.1">
    <property type="nucleotide sequence ID" value="NZ_QGGL01000008.1"/>
</dbReference>
<dbReference type="SUPFAM" id="SSF53335">
    <property type="entry name" value="S-adenosyl-L-methionine-dependent methyltransferases"/>
    <property type="match status" value="1"/>
</dbReference>
<dbReference type="GO" id="GO:0003677">
    <property type="term" value="F:DNA binding"/>
    <property type="evidence" value="ECO:0007669"/>
    <property type="project" value="InterPro"/>
</dbReference>
<dbReference type="EMBL" id="QGGL01000008">
    <property type="protein sequence ID" value="PWK13107.1"/>
    <property type="molecule type" value="Genomic_DNA"/>
</dbReference>
<sequence length="657" mass="73594">MTFRSPEQITEAELRDFYTQLKKSGGIVLQYHGKWSLQHNQRRVRPRVPMLVRDLCFGAVEEQANHLLVEGENLQAMTSLYNYRGKIDLIVTDPPYNTGQFFRYNDKWAVDPNDLSPGRLVAKDDGSRHTKWLSAITVRLHLMRNMLKPNGVLAICIDENELFHLGMLLNEVFGSQNRIAIINWQKSYSPKNDSKHVSTATEYVLVYARDKERARTDVLSRSRAMNAKYKNPDHDPAGAWKSNGDPTVATPTPRDRYAIQSPFTGALHYPGARAWSHPKKKMKAWLQAWGSSYEERDLGDGRAKALVLCAAVTPAIPADINLDNQPVVQSDAVCVHPAIVEARSRAEQVREEQVWPMLYFSANGQGRPALKRYLNQVKQGKITTTYWADEDYEEPLVLGTQSWGHEESGHSQTGINELDAILGKGHHFQTVKPLKLIKKLIHLWCPPKGGIVLDPYAGSGTTAHAVLELNAEAGADRRFVLIEQGNPDSGDFYARSLTRERIRRAITGERPDADGKLVQGAPPLRGGFRYLELGPVVDAEAVLAMSRDELIGVILASSTDLIPVEDGTHRYLFARDPQGKGYFLITGEDGHIANLDVSVHKALRAELGDPAQPLHVFARFESVRADNVEFYKVPDAILQQMGFEEAQDSYFNEDGEV</sequence>
<comment type="similarity">
    <text evidence="1">Belongs to the N(4)/N(6)-methyltransferase family.</text>
</comment>
<dbReference type="AlphaFoldDB" id="A0A316D906"/>
<organism evidence="7 8">
    <name type="scientific">Tumebacillus permanentifrigoris</name>
    <dbReference type="NCBI Taxonomy" id="378543"/>
    <lineage>
        <taxon>Bacteria</taxon>
        <taxon>Bacillati</taxon>
        <taxon>Bacillota</taxon>
        <taxon>Bacilli</taxon>
        <taxon>Bacillales</taxon>
        <taxon>Alicyclobacillaceae</taxon>
        <taxon>Tumebacillus</taxon>
    </lineage>
</organism>
<evidence type="ECO:0000256" key="2">
    <source>
        <dbReference type="ARBA" id="ARBA00022603"/>
    </source>
</evidence>
<dbReference type="PROSITE" id="PS00092">
    <property type="entry name" value="N6_MTASE"/>
    <property type="match status" value="1"/>
</dbReference>
<keyword evidence="2 7" id="KW-0489">Methyltransferase</keyword>
<evidence type="ECO:0000313" key="7">
    <source>
        <dbReference type="EMBL" id="PWK13107.1"/>
    </source>
</evidence>
<dbReference type="OrthoDB" id="9800801at2"/>
<dbReference type="Pfam" id="PF01555">
    <property type="entry name" value="N6_N4_Mtase"/>
    <property type="match status" value="1"/>
</dbReference>
<accession>A0A316D906</accession>
<dbReference type="PRINTS" id="PR00506">
    <property type="entry name" value="D21N6MTFRASE"/>
</dbReference>
<dbReference type="Proteomes" id="UP000245634">
    <property type="component" value="Unassembled WGS sequence"/>
</dbReference>
<evidence type="ECO:0000256" key="1">
    <source>
        <dbReference type="ARBA" id="ARBA00006594"/>
    </source>
</evidence>
<keyword evidence="3 7" id="KW-0808">Transferase</keyword>
<keyword evidence="8" id="KW-1185">Reference proteome</keyword>
<proteinExistence type="inferred from homology"/>
<keyword evidence="5" id="KW-0680">Restriction system</keyword>
<dbReference type="Gene3D" id="3.40.50.150">
    <property type="entry name" value="Vaccinia Virus protein VP39"/>
    <property type="match status" value="2"/>
</dbReference>
<evidence type="ECO:0000256" key="5">
    <source>
        <dbReference type="ARBA" id="ARBA00022747"/>
    </source>
</evidence>
<dbReference type="InterPro" id="IPR002941">
    <property type="entry name" value="DNA_methylase_N4/N6"/>
</dbReference>
<comment type="caution">
    <text evidence="7">The sequence shown here is derived from an EMBL/GenBank/DDBJ whole genome shotgun (WGS) entry which is preliminary data.</text>
</comment>
<reference evidence="7 8" key="1">
    <citation type="submission" date="2018-05" db="EMBL/GenBank/DDBJ databases">
        <title>Genomic Encyclopedia of Type Strains, Phase IV (KMG-IV): sequencing the most valuable type-strain genomes for metagenomic binning, comparative biology and taxonomic classification.</title>
        <authorList>
            <person name="Goeker M."/>
        </authorList>
    </citation>
    <scope>NUCLEOTIDE SEQUENCE [LARGE SCALE GENOMIC DNA]</scope>
    <source>
        <strain evidence="7 8">DSM 18773</strain>
    </source>
</reference>
<dbReference type="InterPro" id="IPR029063">
    <property type="entry name" value="SAM-dependent_MTases_sf"/>
</dbReference>
<keyword evidence="4" id="KW-0949">S-adenosyl-L-methionine</keyword>
<evidence type="ECO:0000313" key="8">
    <source>
        <dbReference type="Proteomes" id="UP000245634"/>
    </source>
</evidence>
<evidence type="ECO:0000256" key="4">
    <source>
        <dbReference type="ARBA" id="ARBA00022691"/>
    </source>
</evidence>
<dbReference type="GO" id="GO:0032259">
    <property type="term" value="P:methylation"/>
    <property type="evidence" value="ECO:0007669"/>
    <property type="project" value="UniProtKB-KW"/>
</dbReference>
<name>A0A316D906_9BACL</name>
<dbReference type="GO" id="GO:0008170">
    <property type="term" value="F:N-methyltransferase activity"/>
    <property type="evidence" value="ECO:0007669"/>
    <property type="project" value="InterPro"/>
</dbReference>
<evidence type="ECO:0000256" key="3">
    <source>
        <dbReference type="ARBA" id="ARBA00022679"/>
    </source>
</evidence>
<feature type="domain" description="DNA methylase N-4/N-6" evidence="6">
    <location>
        <begin position="87"/>
        <end position="483"/>
    </location>
</feature>
<protein>
    <submittedName>
        <fullName evidence="7">Adenine-specific DNA-methyltransferase</fullName>
    </submittedName>
</protein>
<gene>
    <name evidence="7" type="ORF">C7459_108127</name>
</gene>